<protein>
    <recommendedName>
        <fullName evidence="2">histidine kinase</fullName>
        <ecNumber evidence="2">2.7.13.3</ecNumber>
    </recommendedName>
</protein>
<comment type="catalytic activity">
    <reaction evidence="1">
        <text>ATP + protein L-histidine = ADP + protein N-phospho-L-histidine.</text>
        <dbReference type="EC" id="2.7.13.3"/>
    </reaction>
</comment>
<feature type="transmembrane region" description="Helical" evidence="9">
    <location>
        <begin position="18"/>
        <end position="40"/>
    </location>
</feature>
<dbReference type="EMBL" id="BAHC01000243">
    <property type="protein sequence ID" value="GAB93731.1"/>
    <property type="molecule type" value="Genomic_DNA"/>
</dbReference>
<dbReference type="AlphaFoldDB" id="K6WIX3"/>
<dbReference type="GO" id="GO:0016020">
    <property type="term" value="C:membrane"/>
    <property type="evidence" value="ECO:0007669"/>
    <property type="project" value="InterPro"/>
</dbReference>
<dbReference type="RefSeq" id="WP_006339275.1">
    <property type="nucleotide sequence ID" value="NZ_BAHC01000243.1"/>
</dbReference>
<accession>K6WIX3</accession>
<dbReference type="Proteomes" id="UP000008363">
    <property type="component" value="Unassembled WGS sequence"/>
</dbReference>
<evidence type="ECO:0000256" key="3">
    <source>
        <dbReference type="ARBA" id="ARBA00022553"/>
    </source>
</evidence>
<dbReference type="InterPro" id="IPR011712">
    <property type="entry name" value="Sig_transdc_His_kin_sub3_dim/P"/>
</dbReference>
<dbReference type="PANTHER" id="PTHR24421">
    <property type="entry name" value="NITRATE/NITRITE SENSOR PROTEIN NARX-RELATED"/>
    <property type="match status" value="1"/>
</dbReference>
<dbReference type="InterPro" id="IPR036890">
    <property type="entry name" value="HATPase_C_sf"/>
</dbReference>
<evidence type="ECO:0000256" key="4">
    <source>
        <dbReference type="ARBA" id="ARBA00022679"/>
    </source>
</evidence>
<keyword evidence="4" id="KW-0808">Transferase</keyword>
<evidence type="ECO:0000256" key="1">
    <source>
        <dbReference type="ARBA" id="ARBA00000085"/>
    </source>
</evidence>
<dbReference type="STRING" id="1108045.GORHZ_243_00050"/>
<keyword evidence="5" id="KW-0547">Nucleotide-binding</keyword>
<feature type="transmembrane region" description="Helical" evidence="9">
    <location>
        <begin position="70"/>
        <end position="87"/>
    </location>
</feature>
<keyword evidence="6 11" id="KW-0418">Kinase</keyword>
<dbReference type="GO" id="GO:0000155">
    <property type="term" value="F:phosphorelay sensor kinase activity"/>
    <property type="evidence" value="ECO:0007669"/>
    <property type="project" value="InterPro"/>
</dbReference>
<dbReference type="SUPFAM" id="SSF55874">
    <property type="entry name" value="ATPase domain of HSP90 chaperone/DNA topoisomerase II/histidine kinase"/>
    <property type="match status" value="1"/>
</dbReference>
<reference evidence="11 12" key="1">
    <citation type="submission" date="2012-08" db="EMBL/GenBank/DDBJ databases">
        <title>Whole genome shotgun sequence of Gordonia rhizosphera NBRC 16068.</title>
        <authorList>
            <person name="Takarada H."/>
            <person name="Isaki S."/>
            <person name="Hosoyama A."/>
            <person name="Tsuchikane K."/>
            <person name="Katsumata H."/>
            <person name="Baba S."/>
            <person name="Ohji S."/>
            <person name="Yamazaki S."/>
            <person name="Fujita N."/>
        </authorList>
    </citation>
    <scope>NUCLEOTIDE SEQUENCE [LARGE SCALE GENOMIC DNA]</scope>
    <source>
        <strain evidence="11 12">NBRC 16068</strain>
    </source>
</reference>
<evidence type="ECO:0000259" key="10">
    <source>
        <dbReference type="Pfam" id="PF07730"/>
    </source>
</evidence>
<evidence type="ECO:0000256" key="7">
    <source>
        <dbReference type="ARBA" id="ARBA00022840"/>
    </source>
</evidence>
<dbReference type="Gene3D" id="3.30.565.10">
    <property type="entry name" value="Histidine kinase-like ATPase, C-terminal domain"/>
    <property type="match status" value="1"/>
</dbReference>
<dbReference type="EC" id="2.7.13.3" evidence="2"/>
<feature type="transmembrane region" description="Helical" evidence="9">
    <location>
        <begin position="46"/>
        <end position="63"/>
    </location>
</feature>
<keyword evidence="3" id="KW-0597">Phosphoprotein</keyword>
<feature type="transmembrane region" description="Helical" evidence="9">
    <location>
        <begin position="107"/>
        <end position="129"/>
    </location>
</feature>
<evidence type="ECO:0000313" key="12">
    <source>
        <dbReference type="Proteomes" id="UP000008363"/>
    </source>
</evidence>
<keyword evidence="9" id="KW-1133">Transmembrane helix</keyword>
<dbReference type="InterPro" id="IPR050482">
    <property type="entry name" value="Sensor_HK_TwoCompSys"/>
</dbReference>
<sequence>MVGALRRRLVLAGGDYPLLYPVVVLGGSTAVTITAVLQRYPFDRPWWVGAAVVCALTTLVLDLTVAKSPLCAVPVMLSTVCFLMVPVPTDVAPLQLALVTAIAAGMYALRTGLVVAAVSTAVIVVFGVAGTLESPAVYLLAVACGWLIGYMVLIQKCLADNQARELRARADRAAGEERRRIAREIHDVIAHSLSITMLNVTGARRALEQDDDRAEALEALTDAERQGRQAMTEIRNIVHVLGGEDSPTAPVPGATDLMALIDDYRKARIEIDFRLDGDLDAVSAPVGAALYRIVQESLANVVKHSVTQRAAVAVSVDDDVVVCVRNPCPENRRPAPDGTGVKGMMQRAELLGGQLEASCSDGTWSVRGTMPTFATSHQGVAS</sequence>
<evidence type="ECO:0000256" key="2">
    <source>
        <dbReference type="ARBA" id="ARBA00012438"/>
    </source>
</evidence>
<feature type="domain" description="Signal transduction histidine kinase subgroup 3 dimerisation and phosphoacceptor" evidence="10">
    <location>
        <begin position="177"/>
        <end position="242"/>
    </location>
</feature>
<dbReference type="GO" id="GO:0005524">
    <property type="term" value="F:ATP binding"/>
    <property type="evidence" value="ECO:0007669"/>
    <property type="project" value="UniProtKB-KW"/>
</dbReference>
<organism evidence="11 12">
    <name type="scientific">Gordonia rhizosphera NBRC 16068</name>
    <dbReference type="NCBI Taxonomy" id="1108045"/>
    <lineage>
        <taxon>Bacteria</taxon>
        <taxon>Bacillati</taxon>
        <taxon>Actinomycetota</taxon>
        <taxon>Actinomycetes</taxon>
        <taxon>Mycobacteriales</taxon>
        <taxon>Gordoniaceae</taxon>
        <taxon>Gordonia</taxon>
    </lineage>
</organism>
<dbReference type="PANTHER" id="PTHR24421:SF10">
    <property type="entry name" value="NITRATE_NITRITE SENSOR PROTEIN NARQ"/>
    <property type="match status" value="1"/>
</dbReference>
<name>K6WIX3_9ACTN</name>
<comment type="caution">
    <text evidence="11">The sequence shown here is derived from an EMBL/GenBank/DDBJ whole genome shotgun (WGS) entry which is preliminary data.</text>
</comment>
<evidence type="ECO:0000256" key="5">
    <source>
        <dbReference type="ARBA" id="ARBA00022741"/>
    </source>
</evidence>
<keyword evidence="12" id="KW-1185">Reference proteome</keyword>
<proteinExistence type="predicted"/>
<evidence type="ECO:0000256" key="9">
    <source>
        <dbReference type="SAM" id="Phobius"/>
    </source>
</evidence>
<dbReference type="GO" id="GO:0046983">
    <property type="term" value="F:protein dimerization activity"/>
    <property type="evidence" value="ECO:0007669"/>
    <property type="project" value="InterPro"/>
</dbReference>
<dbReference type="eggNOG" id="COG4585">
    <property type="taxonomic scope" value="Bacteria"/>
</dbReference>
<evidence type="ECO:0000256" key="6">
    <source>
        <dbReference type="ARBA" id="ARBA00022777"/>
    </source>
</evidence>
<gene>
    <name evidence="11" type="ORF">GORHZ_243_00050</name>
</gene>
<feature type="transmembrane region" description="Helical" evidence="9">
    <location>
        <begin position="136"/>
        <end position="154"/>
    </location>
</feature>
<evidence type="ECO:0000256" key="8">
    <source>
        <dbReference type="ARBA" id="ARBA00023012"/>
    </source>
</evidence>
<keyword evidence="9" id="KW-0812">Transmembrane</keyword>
<keyword evidence="9" id="KW-0472">Membrane</keyword>
<dbReference type="Gene3D" id="1.20.5.1930">
    <property type="match status" value="1"/>
</dbReference>
<dbReference type="Pfam" id="PF07730">
    <property type="entry name" value="HisKA_3"/>
    <property type="match status" value="1"/>
</dbReference>
<keyword evidence="8" id="KW-0902">Two-component regulatory system</keyword>
<keyword evidence="7" id="KW-0067">ATP-binding</keyword>
<evidence type="ECO:0000313" key="11">
    <source>
        <dbReference type="EMBL" id="GAB93731.1"/>
    </source>
</evidence>